<protein>
    <submittedName>
        <fullName evidence="1">Cyclic lactone autoinducer peptide</fullName>
    </submittedName>
</protein>
<accession>A0A9D1LZS6</accession>
<evidence type="ECO:0000313" key="1">
    <source>
        <dbReference type="EMBL" id="HIU50994.1"/>
    </source>
</evidence>
<evidence type="ECO:0000313" key="2">
    <source>
        <dbReference type="Proteomes" id="UP000824118"/>
    </source>
</evidence>
<dbReference type="EMBL" id="DVNG01000123">
    <property type="protein sequence ID" value="HIU50994.1"/>
    <property type="molecule type" value="Genomic_DNA"/>
</dbReference>
<dbReference type="Proteomes" id="UP000824118">
    <property type="component" value="Unassembled WGS sequence"/>
</dbReference>
<gene>
    <name evidence="1" type="ORF">IAD22_08290</name>
</gene>
<sequence>MNNVKNRIAKLFVGFMTLTLFFLANSTSCYYIHQPEEPEEINDFKWIK</sequence>
<proteinExistence type="predicted"/>
<dbReference type="InterPro" id="IPR009229">
    <property type="entry name" value="AgrD"/>
</dbReference>
<dbReference type="NCBIfam" id="TIGR04223">
    <property type="entry name" value="quorum_AgrD"/>
    <property type="match status" value="1"/>
</dbReference>
<comment type="caution">
    <text evidence="1">The sequence shown here is derived from an EMBL/GenBank/DDBJ whole genome shotgun (WGS) entry which is preliminary data.</text>
</comment>
<organism evidence="1 2">
    <name type="scientific">Candidatus Limousia pullorum</name>
    <dbReference type="NCBI Taxonomy" id="2840860"/>
    <lineage>
        <taxon>Bacteria</taxon>
        <taxon>Bacillati</taxon>
        <taxon>Bacillota</taxon>
        <taxon>Clostridia</taxon>
        <taxon>Eubacteriales</taxon>
        <taxon>Oscillospiraceae</taxon>
        <taxon>Oscillospiraceae incertae sedis</taxon>
        <taxon>Candidatus Limousia</taxon>
    </lineage>
</organism>
<reference evidence="1" key="2">
    <citation type="journal article" date="2021" name="PeerJ">
        <title>Extensive microbial diversity within the chicken gut microbiome revealed by metagenomics and culture.</title>
        <authorList>
            <person name="Gilroy R."/>
            <person name="Ravi A."/>
            <person name="Getino M."/>
            <person name="Pursley I."/>
            <person name="Horton D.L."/>
            <person name="Alikhan N.F."/>
            <person name="Baker D."/>
            <person name="Gharbi K."/>
            <person name="Hall N."/>
            <person name="Watson M."/>
            <person name="Adriaenssens E.M."/>
            <person name="Foster-Nyarko E."/>
            <person name="Jarju S."/>
            <person name="Secka A."/>
            <person name="Antonio M."/>
            <person name="Oren A."/>
            <person name="Chaudhuri R.R."/>
            <person name="La Ragione R."/>
            <person name="Hildebrand F."/>
            <person name="Pallen M.J."/>
        </authorList>
    </citation>
    <scope>NUCLEOTIDE SEQUENCE</scope>
    <source>
        <strain evidence="1">ChiGjej1B1-1684</strain>
    </source>
</reference>
<dbReference type="AlphaFoldDB" id="A0A9D1LZS6"/>
<reference evidence="1" key="1">
    <citation type="submission" date="2020-10" db="EMBL/GenBank/DDBJ databases">
        <authorList>
            <person name="Gilroy R."/>
        </authorList>
    </citation>
    <scope>NUCLEOTIDE SEQUENCE</scope>
    <source>
        <strain evidence="1">ChiGjej1B1-1684</strain>
    </source>
</reference>
<name>A0A9D1LZS6_9FIRM</name>